<dbReference type="OrthoDB" id="1933717at2759"/>
<dbReference type="PANTHER" id="PTHR44196">
    <property type="entry name" value="DEHYDROGENASE/REDUCTASE SDR FAMILY MEMBER 7B"/>
    <property type="match status" value="1"/>
</dbReference>
<dbReference type="SMART" id="SM00822">
    <property type="entry name" value="PKS_KR"/>
    <property type="match status" value="1"/>
</dbReference>
<gene>
    <name evidence="4" type="ORF">SISSUDRAFT_1061920</name>
</gene>
<name>A0A166DIT8_9AGAM</name>
<evidence type="ECO:0000259" key="3">
    <source>
        <dbReference type="SMART" id="SM00822"/>
    </source>
</evidence>
<dbReference type="InterPro" id="IPR002347">
    <property type="entry name" value="SDR_fam"/>
</dbReference>
<reference evidence="4 5" key="1">
    <citation type="journal article" date="2016" name="Mol. Biol. Evol.">
        <title>Comparative Genomics of Early-Diverging Mushroom-Forming Fungi Provides Insights into the Origins of Lignocellulose Decay Capabilities.</title>
        <authorList>
            <person name="Nagy L.G."/>
            <person name="Riley R."/>
            <person name="Tritt A."/>
            <person name="Adam C."/>
            <person name="Daum C."/>
            <person name="Floudas D."/>
            <person name="Sun H."/>
            <person name="Yadav J.S."/>
            <person name="Pangilinan J."/>
            <person name="Larsson K.H."/>
            <person name="Matsuura K."/>
            <person name="Barry K."/>
            <person name="Labutti K."/>
            <person name="Kuo R."/>
            <person name="Ohm R.A."/>
            <person name="Bhattacharya S.S."/>
            <person name="Shirouzu T."/>
            <person name="Yoshinaga Y."/>
            <person name="Martin F.M."/>
            <person name="Grigoriev I.V."/>
            <person name="Hibbett D.S."/>
        </authorList>
    </citation>
    <scope>NUCLEOTIDE SEQUENCE [LARGE SCALE GENOMIC DNA]</scope>
    <source>
        <strain evidence="4 5">HHB10207 ss-3</strain>
    </source>
</reference>
<organism evidence="4 5">
    <name type="scientific">Sistotremastrum suecicum HHB10207 ss-3</name>
    <dbReference type="NCBI Taxonomy" id="1314776"/>
    <lineage>
        <taxon>Eukaryota</taxon>
        <taxon>Fungi</taxon>
        <taxon>Dikarya</taxon>
        <taxon>Basidiomycota</taxon>
        <taxon>Agaricomycotina</taxon>
        <taxon>Agaricomycetes</taxon>
        <taxon>Sistotremastrales</taxon>
        <taxon>Sistotremastraceae</taxon>
        <taxon>Sistotremastrum</taxon>
    </lineage>
</organism>
<feature type="domain" description="Ketoreductase" evidence="3">
    <location>
        <begin position="34"/>
        <end position="222"/>
    </location>
</feature>
<evidence type="ECO:0000256" key="1">
    <source>
        <dbReference type="ARBA" id="ARBA00006484"/>
    </source>
</evidence>
<proteinExistence type="inferred from homology"/>
<dbReference type="AlphaFoldDB" id="A0A166DIT8"/>
<dbReference type="GO" id="GO:0016491">
    <property type="term" value="F:oxidoreductase activity"/>
    <property type="evidence" value="ECO:0007669"/>
    <property type="project" value="UniProtKB-KW"/>
</dbReference>
<dbReference type="Pfam" id="PF00106">
    <property type="entry name" value="adh_short"/>
    <property type="match status" value="1"/>
</dbReference>
<sequence length="294" mass="32138">MSIPLEDLSVTHHNDVYSAIDPAIHFGQQTYKDKVVFVTGASRGIGQEIATFYAKAGATVILVARQSAALDEVREGILKLVPGAQLATLVADVTSVKEVQTAVDDAVRKFGKLDIVVANAGKAEPMDEHHSLTQEDPDDWWRTMEVNVRGVYNVAHFSLPYLDKTSGYFVIISSSAAQMRAPFASAYCISKHAVGRLNEFVKIEHPNVKSIALHPGGILTAMSARIPQVAAYLTDTLQLPAGTTLQLTSGRFDWLNGRYVSANWDLEELELVWKEKIIANEALVSRLAVPVEIP</sequence>
<evidence type="ECO:0000256" key="2">
    <source>
        <dbReference type="ARBA" id="ARBA00023002"/>
    </source>
</evidence>
<keyword evidence="2" id="KW-0560">Oxidoreductase</keyword>
<dbReference type="PRINTS" id="PR00081">
    <property type="entry name" value="GDHRDH"/>
</dbReference>
<dbReference type="InterPro" id="IPR036291">
    <property type="entry name" value="NAD(P)-bd_dom_sf"/>
</dbReference>
<dbReference type="PANTHER" id="PTHR44196:SF1">
    <property type="entry name" value="DEHYDROGENASE_REDUCTASE SDR FAMILY MEMBER 7B"/>
    <property type="match status" value="1"/>
</dbReference>
<protein>
    <submittedName>
        <fullName evidence="4">Short chain dehydrogenase reductase</fullName>
    </submittedName>
</protein>
<dbReference type="InterPro" id="IPR057326">
    <property type="entry name" value="KR_dom"/>
</dbReference>
<dbReference type="STRING" id="1314776.A0A166DIT8"/>
<keyword evidence="5" id="KW-1185">Reference proteome</keyword>
<comment type="similarity">
    <text evidence="1">Belongs to the short-chain dehydrogenases/reductases (SDR) family.</text>
</comment>
<evidence type="ECO:0000313" key="4">
    <source>
        <dbReference type="EMBL" id="KZT38568.1"/>
    </source>
</evidence>
<dbReference type="GO" id="GO:0016020">
    <property type="term" value="C:membrane"/>
    <property type="evidence" value="ECO:0007669"/>
    <property type="project" value="TreeGrafter"/>
</dbReference>
<dbReference type="EMBL" id="KV428061">
    <property type="protein sequence ID" value="KZT38568.1"/>
    <property type="molecule type" value="Genomic_DNA"/>
</dbReference>
<accession>A0A166DIT8</accession>
<evidence type="ECO:0000313" key="5">
    <source>
        <dbReference type="Proteomes" id="UP000076798"/>
    </source>
</evidence>
<dbReference type="CDD" id="cd05233">
    <property type="entry name" value="SDR_c"/>
    <property type="match status" value="1"/>
</dbReference>
<dbReference type="SUPFAM" id="SSF51735">
    <property type="entry name" value="NAD(P)-binding Rossmann-fold domains"/>
    <property type="match status" value="1"/>
</dbReference>
<dbReference type="Proteomes" id="UP000076798">
    <property type="component" value="Unassembled WGS sequence"/>
</dbReference>
<dbReference type="Gene3D" id="3.40.50.720">
    <property type="entry name" value="NAD(P)-binding Rossmann-like Domain"/>
    <property type="match status" value="1"/>
</dbReference>